<dbReference type="OrthoDB" id="955748at2"/>
<dbReference type="CDD" id="cd00060">
    <property type="entry name" value="FHA"/>
    <property type="match status" value="1"/>
</dbReference>
<dbReference type="EMBL" id="WJIE01000018">
    <property type="protein sequence ID" value="MRG97574.1"/>
    <property type="molecule type" value="Genomic_DNA"/>
</dbReference>
<proteinExistence type="predicted"/>
<dbReference type="InterPro" id="IPR008984">
    <property type="entry name" value="SMAD_FHA_dom_sf"/>
</dbReference>
<dbReference type="SMART" id="SM00240">
    <property type="entry name" value="FHA"/>
    <property type="match status" value="1"/>
</dbReference>
<organism evidence="2 3">
    <name type="scientific">Polyangium spumosum</name>
    <dbReference type="NCBI Taxonomy" id="889282"/>
    <lineage>
        <taxon>Bacteria</taxon>
        <taxon>Pseudomonadati</taxon>
        <taxon>Myxococcota</taxon>
        <taxon>Polyangia</taxon>
        <taxon>Polyangiales</taxon>
        <taxon>Polyangiaceae</taxon>
        <taxon>Polyangium</taxon>
    </lineage>
</organism>
<dbReference type="SUPFAM" id="SSF49879">
    <property type="entry name" value="SMAD/FHA domain"/>
    <property type="match status" value="1"/>
</dbReference>
<dbReference type="InterPro" id="IPR000253">
    <property type="entry name" value="FHA_dom"/>
</dbReference>
<evidence type="ECO:0000313" key="3">
    <source>
        <dbReference type="Proteomes" id="UP000440224"/>
    </source>
</evidence>
<dbReference type="InterPro" id="IPR025391">
    <property type="entry name" value="DUF4123"/>
</dbReference>
<dbReference type="Gene3D" id="2.60.200.20">
    <property type="match status" value="1"/>
</dbReference>
<protein>
    <submittedName>
        <fullName evidence="2">DUF4123 domain-containing protein</fullName>
    </submittedName>
</protein>
<dbReference type="Pfam" id="PF13503">
    <property type="entry name" value="DUF4123"/>
    <property type="match status" value="1"/>
</dbReference>
<evidence type="ECO:0000259" key="1">
    <source>
        <dbReference type="PROSITE" id="PS50006"/>
    </source>
</evidence>
<accession>A0A6N7Q5L7</accession>
<name>A0A6N7Q5L7_9BACT</name>
<comment type="caution">
    <text evidence="2">The sequence shown here is derived from an EMBL/GenBank/DDBJ whole genome shotgun (WGS) entry which is preliminary data.</text>
</comment>
<dbReference type="PROSITE" id="PS50006">
    <property type="entry name" value="FHA_DOMAIN"/>
    <property type="match status" value="1"/>
</dbReference>
<dbReference type="AlphaFoldDB" id="A0A6N7Q5L7"/>
<dbReference type="RefSeq" id="WP_153824354.1">
    <property type="nucleotide sequence ID" value="NZ_WJIE01000018.1"/>
</dbReference>
<gene>
    <name evidence="2" type="ORF">GF068_37440</name>
</gene>
<sequence length="277" mass="31415">MRVILEVQWGRLASKRAALTPGQRLRVGRTDLSDFVVSHDRRMSGLHFELSWDGAWCRVRDLGSDTGTWLDGQPVREADARHASWIRAGDTVFMVSFEGATSRPRPSDPPEVASRKEEARVALAAQKTPLFALVDAARDLRIRELLRESVDEYRSLYEGTRGDALGEVSPYLVRLSPESALLGRLLAEGWGESWGVYLTSPRPLSEVRRHLRRLSMVEAEGETKRLYFRFQDPRVLRRFLAMSNMRQRGEMFGSIVEAFWMEGEAGEVLRASRPASP</sequence>
<evidence type="ECO:0000313" key="2">
    <source>
        <dbReference type="EMBL" id="MRG97574.1"/>
    </source>
</evidence>
<reference evidence="2 3" key="1">
    <citation type="submission" date="2019-10" db="EMBL/GenBank/DDBJ databases">
        <title>A soil myxobacterium in the family Polyangiaceae.</title>
        <authorList>
            <person name="Li Y."/>
            <person name="Wang J."/>
        </authorList>
    </citation>
    <scope>NUCLEOTIDE SEQUENCE [LARGE SCALE GENOMIC DNA]</scope>
    <source>
        <strain evidence="2 3">DSM 14734</strain>
    </source>
</reference>
<feature type="domain" description="FHA" evidence="1">
    <location>
        <begin position="25"/>
        <end position="75"/>
    </location>
</feature>
<dbReference type="Proteomes" id="UP000440224">
    <property type="component" value="Unassembled WGS sequence"/>
</dbReference>
<dbReference type="Pfam" id="PF00498">
    <property type="entry name" value="FHA"/>
    <property type="match status" value="1"/>
</dbReference>
<keyword evidence="3" id="KW-1185">Reference proteome</keyword>